<feature type="compositionally biased region" description="Polar residues" evidence="1">
    <location>
        <begin position="1"/>
        <end position="10"/>
    </location>
</feature>
<keyword evidence="5" id="KW-1185">Reference proteome</keyword>
<dbReference type="EMBL" id="PGCJ01001390">
    <property type="protein sequence ID" value="PLW05775.1"/>
    <property type="molecule type" value="Genomic_DNA"/>
</dbReference>
<dbReference type="Proteomes" id="UP000235388">
    <property type="component" value="Unassembled WGS sequence"/>
</dbReference>
<name>A0A2N5URM1_9BASI</name>
<evidence type="ECO:0000313" key="3">
    <source>
        <dbReference type="EMBL" id="PLW40408.1"/>
    </source>
</evidence>
<protein>
    <submittedName>
        <fullName evidence="3">Uncharacterized protein</fullName>
    </submittedName>
</protein>
<reference evidence="5 6" key="1">
    <citation type="submission" date="2017-11" db="EMBL/GenBank/DDBJ databases">
        <title>De novo assembly and phasing of dikaryotic genomes from two isolates of Puccinia coronata f. sp. avenae, the causal agent of oat crown rust.</title>
        <authorList>
            <person name="Miller M.E."/>
            <person name="Zhang Y."/>
            <person name="Omidvar V."/>
            <person name="Sperschneider J."/>
            <person name="Schwessinger B."/>
            <person name="Raley C."/>
            <person name="Palmer J.M."/>
            <person name="Garnica D."/>
            <person name="Upadhyaya N."/>
            <person name="Rathjen J."/>
            <person name="Taylor J.M."/>
            <person name="Park R.F."/>
            <person name="Dodds P.N."/>
            <person name="Hirsch C.D."/>
            <person name="Kianian S.F."/>
            <person name="Figueroa M."/>
        </authorList>
    </citation>
    <scope>NUCLEOTIDE SEQUENCE [LARGE SCALE GENOMIC DNA]</scope>
    <source>
        <strain evidence="2">12NC29</strain>
        <strain evidence="3">12SD80</strain>
    </source>
</reference>
<dbReference type="Proteomes" id="UP000235392">
    <property type="component" value="Unassembled WGS sequence"/>
</dbReference>
<accession>A0A2N5URM1</accession>
<organism evidence="3 6">
    <name type="scientific">Puccinia coronata f. sp. avenae</name>
    <dbReference type="NCBI Taxonomy" id="200324"/>
    <lineage>
        <taxon>Eukaryota</taxon>
        <taxon>Fungi</taxon>
        <taxon>Dikarya</taxon>
        <taxon>Basidiomycota</taxon>
        <taxon>Pucciniomycotina</taxon>
        <taxon>Pucciniomycetes</taxon>
        <taxon>Pucciniales</taxon>
        <taxon>Pucciniaceae</taxon>
        <taxon>Puccinia</taxon>
    </lineage>
</organism>
<dbReference type="EMBL" id="PGCI01000016">
    <property type="protein sequence ID" value="PLW49496.1"/>
    <property type="molecule type" value="Genomic_DNA"/>
</dbReference>
<evidence type="ECO:0000313" key="5">
    <source>
        <dbReference type="Proteomes" id="UP000235388"/>
    </source>
</evidence>
<dbReference type="AlphaFoldDB" id="A0A2N5URM1"/>
<evidence type="ECO:0000256" key="1">
    <source>
        <dbReference type="SAM" id="MobiDB-lite"/>
    </source>
</evidence>
<evidence type="ECO:0000313" key="6">
    <source>
        <dbReference type="Proteomes" id="UP000235392"/>
    </source>
</evidence>
<comment type="caution">
    <text evidence="3">The sequence shown here is derived from an EMBL/GenBank/DDBJ whole genome shotgun (WGS) entry which is preliminary data.</text>
</comment>
<gene>
    <name evidence="2" type="ORF">PCANC_26641</name>
    <name evidence="4" type="ORF">PCASD_01920</name>
    <name evidence="3" type="ORF">PCASD_10417</name>
</gene>
<sequence>MVSQTFSSVDGPSPADGKTVAATSSAGPFSRAKKAQMTTTSKGKGKAAAPVPHESDNIDTEYKPEQFDAESKEEVKPKPQGYPRKDVLKDTAKQMKRS</sequence>
<dbReference type="EMBL" id="PGCI01000102">
    <property type="protein sequence ID" value="PLW40408.1"/>
    <property type="molecule type" value="Genomic_DNA"/>
</dbReference>
<evidence type="ECO:0000313" key="4">
    <source>
        <dbReference type="EMBL" id="PLW49496.1"/>
    </source>
</evidence>
<feature type="region of interest" description="Disordered" evidence="1">
    <location>
        <begin position="1"/>
        <end position="98"/>
    </location>
</feature>
<feature type="compositionally biased region" description="Basic and acidic residues" evidence="1">
    <location>
        <begin position="53"/>
        <end position="98"/>
    </location>
</feature>
<evidence type="ECO:0000313" key="2">
    <source>
        <dbReference type="EMBL" id="PLW05775.1"/>
    </source>
</evidence>
<proteinExistence type="predicted"/>